<dbReference type="EMBL" id="MW847277">
    <property type="protein sequence ID" value="QZA75061.1"/>
    <property type="molecule type" value="Genomic_DNA"/>
</dbReference>
<sequence length="180" mass="19809">MPRRYTRSGRYTRRVKTVKYSNETYNFTGNYIAPDASQKQDWSETLISAIDQQGVRKCKNFELSLTGGAFQPTAGGPDDPRPAIQAPIFFALVYVPQGTQPSKINIGQPDSAASLYEPNQNVIMAGVWPGDLTAPFVKKTRLARNLNSGDRIVLCTSCPSFGDGQYSKTLAVTLNYAISF</sequence>
<evidence type="ECO:0000313" key="1">
    <source>
        <dbReference type="EMBL" id="QZA75061.1"/>
    </source>
</evidence>
<accession>A0A8G1GLD0</accession>
<name>A0A8G1GLD0_9VIRU</name>
<protein>
    <submittedName>
        <fullName evidence="1">Putative ORF2</fullName>
    </submittedName>
</protein>
<organism evidence="1">
    <name type="scientific">Po-Circo-like virus 21</name>
    <dbReference type="NCBI Taxonomy" id="1105383"/>
    <lineage>
        <taxon>Viruses</taxon>
        <taxon>Monodnaviria</taxon>
        <taxon>Shotokuvirae</taxon>
        <taxon>Cressdnaviricota</taxon>
        <taxon>Arfiviricetes</taxon>
        <taxon>Rohanvirales</taxon>
        <taxon>Kirkoviridae</taxon>
        <taxon>Aglavirus</taxon>
        <taxon>Aglavirus caranthi</taxon>
        <taxon>Po-Circo-like virus</taxon>
    </lineage>
</organism>
<proteinExistence type="predicted"/>
<reference evidence="1" key="1">
    <citation type="journal article" name="Microorganisms">
        <title>Genomic Diversity of CRESS DNA Viruses in the Eukaryotic Virome of Swine Feces.</title>
        <authorList>
            <person name="Feher E."/>
            <person name="Mihalov-Kovacs E."/>
            <person name="Kaszab E."/>
            <person name="Malik Y.S."/>
            <person name="Marton S."/>
            <person name="Banyai K."/>
        </authorList>
    </citation>
    <scope>NUCLEOTIDE SEQUENCE</scope>
    <source>
        <strain evidence="1">302_4</strain>
    </source>
</reference>